<organism evidence="7 8">
    <name type="scientific">Mugilogobius chulae</name>
    <name type="common">yellowstripe goby</name>
    <dbReference type="NCBI Taxonomy" id="88201"/>
    <lineage>
        <taxon>Eukaryota</taxon>
        <taxon>Metazoa</taxon>
        <taxon>Chordata</taxon>
        <taxon>Craniata</taxon>
        <taxon>Vertebrata</taxon>
        <taxon>Euteleostomi</taxon>
        <taxon>Actinopterygii</taxon>
        <taxon>Neopterygii</taxon>
        <taxon>Teleostei</taxon>
        <taxon>Neoteleostei</taxon>
        <taxon>Acanthomorphata</taxon>
        <taxon>Gobiaria</taxon>
        <taxon>Gobiiformes</taxon>
        <taxon>Gobioidei</taxon>
        <taxon>Gobiidae</taxon>
        <taxon>Gobionellinae</taxon>
        <taxon>Mugilogobius</taxon>
    </lineage>
</organism>
<dbReference type="InterPro" id="IPR052598">
    <property type="entry name" value="IgSF_CEA-related"/>
</dbReference>
<dbReference type="InterPro" id="IPR013106">
    <property type="entry name" value="Ig_V-set"/>
</dbReference>
<dbReference type="InterPro" id="IPR013783">
    <property type="entry name" value="Ig-like_fold"/>
</dbReference>
<dbReference type="EMBL" id="JBBPFD010000017">
    <property type="protein sequence ID" value="KAK7891685.1"/>
    <property type="molecule type" value="Genomic_DNA"/>
</dbReference>
<comment type="caution">
    <text evidence="7">The sequence shown here is derived from an EMBL/GenBank/DDBJ whole genome shotgun (WGS) entry which is preliminary data.</text>
</comment>
<feature type="signal peptide" evidence="5">
    <location>
        <begin position="1"/>
        <end position="20"/>
    </location>
</feature>
<evidence type="ECO:0000313" key="8">
    <source>
        <dbReference type="Proteomes" id="UP001460270"/>
    </source>
</evidence>
<evidence type="ECO:0000313" key="7">
    <source>
        <dbReference type="EMBL" id="KAK7891685.1"/>
    </source>
</evidence>
<protein>
    <recommendedName>
        <fullName evidence="6">Ig-like domain-containing protein</fullName>
    </recommendedName>
</protein>
<dbReference type="SUPFAM" id="SSF48726">
    <property type="entry name" value="Immunoglobulin"/>
    <property type="match status" value="2"/>
</dbReference>
<dbReference type="Gene3D" id="2.60.40.10">
    <property type="entry name" value="Immunoglobulins"/>
    <property type="match status" value="2"/>
</dbReference>
<name>A0AAW0NER2_9GOBI</name>
<evidence type="ECO:0000259" key="6">
    <source>
        <dbReference type="PROSITE" id="PS50835"/>
    </source>
</evidence>
<dbReference type="CDD" id="cd00099">
    <property type="entry name" value="IgV"/>
    <property type="match status" value="1"/>
</dbReference>
<evidence type="ECO:0000256" key="5">
    <source>
        <dbReference type="SAM" id="SignalP"/>
    </source>
</evidence>
<dbReference type="PANTHER" id="PTHR44337:SF13">
    <property type="entry name" value="IMMUNOGLOBULIN SUPERFAMILY MEMBER 23"/>
    <property type="match status" value="1"/>
</dbReference>
<dbReference type="InterPro" id="IPR007110">
    <property type="entry name" value="Ig-like_dom"/>
</dbReference>
<feature type="chain" id="PRO_5043340011" description="Ig-like domain-containing protein" evidence="5">
    <location>
        <begin position="21"/>
        <end position="417"/>
    </location>
</feature>
<sequence length="417" mass="47663">MISLQLTLLVLLLLLEQGSGNPEPQPVFRQVGSVVELGYCINMDYIVVYRVVEEGYQLLSNSSDVSSPVTPPPDLQGRIYTSHQPHLLDMEIKNLSHQDVGNYRWECWKNHALHNYQIKQLIVCDTEMQTEEIFVNLEEGGMEITCNSTAIGQDGVSVRWYHDVYPSYNTVLLLDSTISLEHVDGILQVKDHGATLVLNESMLINNLHFYCTVHKEEHCIAFQEMYMPDSVESKEIFVSDGEKVLLYCKADGDGQYWDTPLGKVDNVDERSGHMYISPGEQAEHFSLVIHAASEEHFGDYSCVSALYEEQYSLVKCPKITNPETFTFENEDVALHCNIVAEDYYMVQWYRRHTSGQQELIYDSGNAWEDSVPIPEDLRGRINLMNDDATLKILNVRRTDEGTYWCVVLKDPCYSKMA</sequence>
<keyword evidence="3" id="KW-0325">Glycoprotein</keyword>
<feature type="domain" description="Ig-like" evidence="6">
    <location>
        <begin position="317"/>
        <end position="417"/>
    </location>
</feature>
<dbReference type="Proteomes" id="UP001460270">
    <property type="component" value="Unassembled WGS sequence"/>
</dbReference>
<evidence type="ECO:0000256" key="3">
    <source>
        <dbReference type="ARBA" id="ARBA00023180"/>
    </source>
</evidence>
<reference evidence="8" key="1">
    <citation type="submission" date="2024-04" db="EMBL/GenBank/DDBJ databases">
        <title>Salinicola lusitanus LLJ914,a marine bacterium isolated from the Okinawa Trough.</title>
        <authorList>
            <person name="Li J."/>
        </authorList>
    </citation>
    <scope>NUCLEOTIDE SEQUENCE [LARGE SCALE GENOMIC DNA]</scope>
</reference>
<feature type="domain" description="Ig-like" evidence="6">
    <location>
        <begin position="228"/>
        <end position="312"/>
    </location>
</feature>
<dbReference type="SMART" id="SM00409">
    <property type="entry name" value="IG"/>
    <property type="match status" value="2"/>
</dbReference>
<keyword evidence="1 5" id="KW-0732">Signal</keyword>
<keyword evidence="4" id="KW-0393">Immunoglobulin domain</keyword>
<evidence type="ECO:0000256" key="2">
    <source>
        <dbReference type="ARBA" id="ARBA00023157"/>
    </source>
</evidence>
<proteinExistence type="predicted"/>
<keyword evidence="2" id="KW-1015">Disulfide bond</keyword>
<evidence type="ECO:0000256" key="1">
    <source>
        <dbReference type="ARBA" id="ARBA00022729"/>
    </source>
</evidence>
<dbReference type="InterPro" id="IPR003599">
    <property type="entry name" value="Ig_sub"/>
</dbReference>
<dbReference type="AlphaFoldDB" id="A0AAW0NER2"/>
<dbReference type="InterPro" id="IPR036179">
    <property type="entry name" value="Ig-like_dom_sf"/>
</dbReference>
<keyword evidence="8" id="KW-1185">Reference proteome</keyword>
<dbReference type="PROSITE" id="PS50835">
    <property type="entry name" value="IG_LIKE"/>
    <property type="match status" value="2"/>
</dbReference>
<accession>A0AAW0NER2</accession>
<dbReference type="PANTHER" id="PTHR44337">
    <property type="entry name" value="CARCINOEMBRYONIC ANTIGEN-RELATED CELL ADHESION MOLECULE 8"/>
    <property type="match status" value="1"/>
</dbReference>
<gene>
    <name evidence="7" type="ORF">WMY93_023648</name>
</gene>
<evidence type="ECO:0000256" key="4">
    <source>
        <dbReference type="ARBA" id="ARBA00023319"/>
    </source>
</evidence>
<dbReference type="Pfam" id="PF07686">
    <property type="entry name" value="V-set"/>
    <property type="match status" value="1"/>
</dbReference>